<comment type="function">
    <text evidence="6">Catalyzes the phosphorylation of D-xylulose to D-xylulose 5-phosphate.</text>
</comment>
<dbReference type="Pfam" id="PF02782">
    <property type="entry name" value="FGGY_C"/>
    <property type="match status" value="1"/>
</dbReference>
<dbReference type="EMBL" id="CP002628">
    <property type="protein sequence ID" value="AEB07816.1"/>
    <property type="molecule type" value="Genomic_DNA"/>
</dbReference>
<dbReference type="PANTHER" id="PTHR43095:SF6">
    <property type="entry name" value="XYLULOSE KINASE"/>
    <property type="match status" value="1"/>
</dbReference>
<comment type="similarity">
    <text evidence="1 6 7">Belongs to the FGGY kinase family.</text>
</comment>
<dbReference type="SUPFAM" id="SSF53067">
    <property type="entry name" value="Actin-like ATPase domain"/>
    <property type="match status" value="2"/>
</dbReference>
<organism evidence="10 11">
    <name type="scientific">Coriobacterium glomerans (strain ATCC 49209 / DSM 20642 / JCM 10262 / PW2)</name>
    <dbReference type="NCBI Taxonomy" id="700015"/>
    <lineage>
        <taxon>Bacteria</taxon>
        <taxon>Bacillati</taxon>
        <taxon>Actinomycetota</taxon>
        <taxon>Coriobacteriia</taxon>
        <taxon>Coriobacteriales</taxon>
        <taxon>Coriobacteriaceae</taxon>
        <taxon>Coriobacterium</taxon>
    </lineage>
</organism>
<evidence type="ECO:0000256" key="3">
    <source>
        <dbReference type="ARBA" id="ARBA00022741"/>
    </source>
</evidence>
<dbReference type="GO" id="GO:0005998">
    <property type="term" value="P:xylulose catabolic process"/>
    <property type="evidence" value="ECO:0007669"/>
    <property type="project" value="UniProtKB-UniRule"/>
</dbReference>
<dbReference type="OrthoDB" id="9782710at2"/>
<keyword evidence="11" id="KW-1185">Reference proteome</keyword>
<evidence type="ECO:0000256" key="1">
    <source>
        <dbReference type="ARBA" id="ARBA00009156"/>
    </source>
</evidence>
<evidence type="ECO:0000313" key="10">
    <source>
        <dbReference type="EMBL" id="AEB07816.1"/>
    </source>
</evidence>
<dbReference type="RefSeq" id="WP_013709558.1">
    <property type="nucleotide sequence ID" value="NC_015389.1"/>
</dbReference>
<feature type="active site" description="Proton acceptor" evidence="6">
    <location>
        <position position="237"/>
    </location>
</feature>
<dbReference type="AlphaFoldDB" id="F2NB65"/>
<sequence length="496" mass="53739">MYYIGIDLGTSAVKLLLVREDGGIENTVSKAYPVEYPHPGWSQQDPRVWWDAVRAGVRELIAGRDAALVRGIGCGGQMHGLVVLDADDAVIRPCILWNDGRTEAEVAYLNEEIGRDRISSLTGNIAFAGFTAPKLLWMRAHEPGEFARIAKIMLPKDYLSYQLTGVHATDFSDASGTLLLDVEHRRWSTEMLDICGVSEKQMPALLDGADAIGTVDPNVARQLGLPPGVTVAAGAGDNAAAAVGCGAVASGSCNISLGTSGTVFIPSDSFRVDAQNALHSFDYIEGRFHLMGCILSAASCSGWFLGDILRSEDFDAQERPVDPSRVSSDLPYFLPYLMGERSPHNDTSARGAFIGLRADTPRSDMVRAVREGVAFAIRDCVDVARAEGIEIRRSTLCGGGARSALMRQILASVLDIDLDLLQTEQGPGYGAAALAMVACKDQRDVQTCARDIARIKETVSPDPELTGAYEQRYRIWRQLYPALRPIYREMGESHEG</sequence>
<evidence type="ECO:0000313" key="11">
    <source>
        <dbReference type="Proteomes" id="UP000006851"/>
    </source>
</evidence>
<dbReference type="InterPro" id="IPR018484">
    <property type="entry name" value="FGGY_N"/>
</dbReference>
<keyword evidence="4 6" id="KW-0418">Kinase</keyword>
<dbReference type="NCBIfam" id="TIGR01312">
    <property type="entry name" value="XylB"/>
    <property type="match status" value="1"/>
</dbReference>
<feature type="binding site" evidence="6">
    <location>
        <begin position="78"/>
        <end position="79"/>
    </location>
    <ligand>
        <name>substrate</name>
    </ligand>
</feature>
<keyword evidence="2 6" id="KW-0808">Transferase</keyword>
<dbReference type="InterPro" id="IPR006000">
    <property type="entry name" value="Xylulokinase"/>
</dbReference>
<dbReference type="GO" id="GO:0042732">
    <property type="term" value="P:D-xylose metabolic process"/>
    <property type="evidence" value="ECO:0007669"/>
    <property type="project" value="UniProtKB-KW"/>
</dbReference>
<dbReference type="InterPro" id="IPR018485">
    <property type="entry name" value="FGGY_C"/>
</dbReference>
<evidence type="ECO:0000256" key="4">
    <source>
        <dbReference type="ARBA" id="ARBA00022777"/>
    </source>
</evidence>
<protein>
    <recommendedName>
        <fullName evidence="6 7">Xylulose kinase</fullName>
        <shortName evidence="6 7">Xylulokinase</shortName>
        <ecNumber evidence="6 7">2.7.1.17</ecNumber>
    </recommendedName>
</protein>
<dbReference type="HAMAP" id="MF_02220">
    <property type="entry name" value="XylB"/>
    <property type="match status" value="1"/>
</dbReference>
<dbReference type="STRING" id="700015.Corgl_1720"/>
<evidence type="ECO:0000259" key="9">
    <source>
        <dbReference type="Pfam" id="PF02782"/>
    </source>
</evidence>
<keyword evidence="6 7" id="KW-0119">Carbohydrate metabolism</keyword>
<dbReference type="InterPro" id="IPR000577">
    <property type="entry name" value="Carb_kinase_FGGY"/>
</dbReference>
<dbReference type="Pfam" id="PF00370">
    <property type="entry name" value="FGGY_N"/>
    <property type="match status" value="1"/>
</dbReference>
<evidence type="ECO:0000259" key="8">
    <source>
        <dbReference type="Pfam" id="PF00370"/>
    </source>
</evidence>
<evidence type="ECO:0000256" key="5">
    <source>
        <dbReference type="ARBA" id="ARBA00022840"/>
    </source>
</evidence>
<dbReference type="Proteomes" id="UP000006851">
    <property type="component" value="Chromosome"/>
</dbReference>
<evidence type="ECO:0000256" key="7">
    <source>
        <dbReference type="RuleBase" id="RU364073"/>
    </source>
</evidence>
<dbReference type="EC" id="2.7.1.17" evidence="6 7"/>
<evidence type="ECO:0000256" key="2">
    <source>
        <dbReference type="ARBA" id="ARBA00022679"/>
    </source>
</evidence>
<evidence type="ECO:0000256" key="6">
    <source>
        <dbReference type="HAMAP-Rule" id="MF_02220"/>
    </source>
</evidence>
<reference evidence="11" key="1">
    <citation type="journal article" date="2013" name="Stand. Genomic Sci.">
        <title>Complete genome sequence of Coriobacterium glomerans type strain (PW2(T)) from the midgut of Pyrrhocoris apterus L. (red soldier bug).</title>
        <authorList>
            <person name="Stackebrandt E."/>
            <person name="Zeytun A."/>
            <person name="Lapidus A."/>
            <person name="Nolan M."/>
            <person name="Lucas S."/>
            <person name="Hammon N."/>
            <person name="Deshpande S."/>
            <person name="Cheng J.F."/>
            <person name="Tapia R."/>
            <person name="Goodwin L.A."/>
            <person name="Pitluck S."/>
            <person name="Liolios K."/>
            <person name="Pagani I."/>
            <person name="Ivanova N."/>
            <person name="Mavromatis K."/>
            <person name="Mikhailova N."/>
            <person name="Huntemann M."/>
            <person name="Pati A."/>
            <person name="Chen A."/>
            <person name="Palaniappan K."/>
            <person name="Chang Y.J."/>
            <person name="Land M."/>
            <person name="Hauser L."/>
            <person name="Rohde M."/>
            <person name="Pukall R."/>
            <person name="Goker M."/>
            <person name="Detter J.C."/>
            <person name="Woyke T."/>
            <person name="Bristow J."/>
            <person name="Eisen J.A."/>
            <person name="Markowitz V."/>
            <person name="Hugenholtz P."/>
            <person name="Kyrpides N.C."/>
            <person name="Klenk H.P."/>
        </authorList>
    </citation>
    <scope>NUCLEOTIDE SEQUENCE</scope>
    <source>
        <strain evidence="11">ATCC 49209 / DSM 20642 / JCM 10262 / PW2</strain>
    </source>
</reference>
<dbReference type="CDD" id="cd07808">
    <property type="entry name" value="ASKHA_NBD_FGGY_EcXK-like"/>
    <property type="match status" value="1"/>
</dbReference>
<dbReference type="GO" id="GO:0004856">
    <property type="term" value="F:D-xylulokinase activity"/>
    <property type="evidence" value="ECO:0007669"/>
    <property type="project" value="UniProtKB-UniRule"/>
</dbReference>
<name>F2NB65_CORGP</name>
<keyword evidence="3 6" id="KW-0547">Nucleotide-binding</keyword>
<dbReference type="HOGENOM" id="CLU_009281_3_0_11"/>
<proteinExistence type="inferred from homology"/>
<dbReference type="PANTHER" id="PTHR43095">
    <property type="entry name" value="SUGAR KINASE"/>
    <property type="match status" value="1"/>
</dbReference>
<dbReference type="KEGG" id="cgo:Corgl_1720"/>
<accession>F2NB65</accession>
<keyword evidence="5 6" id="KW-0067">ATP-binding</keyword>
<keyword evidence="6 7" id="KW-0859">Xylose metabolism</keyword>
<comment type="catalytic activity">
    <reaction evidence="6 7">
        <text>D-xylulose + ATP = D-xylulose 5-phosphate + ADP + H(+)</text>
        <dbReference type="Rhea" id="RHEA:10964"/>
        <dbReference type="ChEBI" id="CHEBI:15378"/>
        <dbReference type="ChEBI" id="CHEBI:17140"/>
        <dbReference type="ChEBI" id="CHEBI:30616"/>
        <dbReference type="ChEBI" id="CHEBI:57737"/>
        <dbReference type="ChEBI" id="CHEBI:456216"/>
        <dbReference type="EC" id="2.7.1.17"/>
    </reaction>
</comment>
<dbReference type="GO" id="GO:0005524">
    <property type="term" value="F:ATP binding"/>
    <property type="evidence" value="ECO:0007669"/>
    <property type="project" value="UniProtKB-UniRule"/>
</dbReference>
<dbReference type="PIRSF" id="PIRSF000538">
    <property type="entry name" value="GlpK"/>
    <property type="match status" value="1"/>
</dbReference>
<feature type="domain" description="Carbohydrate kinase FGGY C-terminal" evidence="9">
    <location>
        <begin position="254"/>
        <end position="439"/>
    </location>
</feature>
<dbReference type="eggNOG" id="COG1070">
    <property type="taxonomic scope" value="Bacteria"/>
</dbReference>
<feature type="site" description="Important for activity" evidence="6">
    <location>
        <position position="7"/>
    </location>
</feature>
<feature type="domain" description="Carbohydrate kinase FGGY N-terminal" evidence="8">
    <location>
        <begin position="2"/>
        <end position="244"/>
    </location>
</feature>
<gene>
    <name evidence="6 7" type="primary">xylB</name>
    <name evidence="10" type="ordered locus">Corgl_1720</name>
</gene>
<dbReference type="Gene3D" id="3.30.420.40">
    <property type="match status" value="2"/>
</dbReference>
<dbReference type="InterPro" id="IPR050406">
    <property type="entry name" value="FGGY_Carb_Kinase"/>
</dbReference>
<dbReference type="InterPro" id="IPR043129">
    <property type="entry name" value="ATPase_NBD"/>
</dbReference>